<dbReference type="HOGENOM" id="CLU_950040_0_0_1"/>
<dbReference type="EMBL" id="KE721517">
    <property type="protein sequence ID" value="ERF68528.1"/>
    <property type="molecule type" value="Genomic_DNA"/>
</dbReference>
<evidence type="ECO:0000313" key="2">
    <source>
        <dbReference type="Proteomes" id="UP000019373"/>
    </source>
</evidence>
<dbReference type="Proteomes" id="UP000019373">
    <property type="component" value="Unassembled WGS sequence"/>
</dbReference>
<dbReference type="RefSeq" id="XP_007805879.1">
    <property type="nucleotide sequence ID" value="XM_007807688.1"/>
</dbReference>
<gene>
    <name evidence="1" type="ORF">EPUS_05667</name>
</gene>
<dbReference type="AlphaFoldDB" id="U1G966"/>
<proteinExistence type="predicted"/>
<reference evidence="2" key="1">
    <citation type="journal article" date="2014" name="BMC Genomics">
        <title>Genome characteristics reveal the impact of lichenization on lichen-forming fungus Endocarpon pusillum Hedwig (Verrucariales, Ascomycota).</title>
        <authorList>
            <person name="Wang Y.-Y."/>
            <person name="Liu B."/>
            <person name="Zhang X.-Y."/>
            <person name="Zhou Q.-M."/>
            <person name="Zhang T."/>
            <person name="Li H."/>
            <person name="Yu Y.-F."/>
            <person name="Zhang X.-L."/>
            <person name="Hao X.-Y."/>
            <person name="Wang M."/>
            <person name="Wang L."/>
            <person name="Wei J.-C."/>
        </authorList>
    </citation>
    <scope>NUCLEOTIDE SEQUENCE [LARGE SCALE GENOMIC DNA]</scope>
    <source>
        <strain evidence="2">Z07020 / HMAS-L-300199</strain>
    </source>
</reference>
<dbReference type="GeneID" id="19240615"/>
<sequence>MEFIQDACPSQVTVQTVAHTYGEMILASRLNSTYTNITEVLESKQAHQYYHRKIRNQQQVTYRFKEYNPKDVRKVYPYFTDRYITAEARNCITYHETGRDNKDPQNFTYTNANDAKDTGTITIPKHSLGREGTTYIYRGFHDPTVADQQSCGPRRLWMWAYKNPSGHPKNPSGDPKAPPEPSAFYKCPVNISEVINADPNQPKHFVPDEVAKMAAASIAMQGQYSGPPGNRSEQDYHSYRFYASGSAWEVHHKDADEVGDRFALFALGSLANMAALNPPIQIPGTVPYLWSQS</sequence>
<name>U1G966_ENDPU</name>
<accession>U1G966</accession>
<dbReference type="OrthoDB" id="3596604at2759"/>
<organism evidence="1 2">
    <name type="scientific">Endocarpon pusillum (strain Z07020 / HMAS-L-300199)</name>
    <name type="common">Lichen-forming fungus</name>
    <dbReference type="NCBI Taxonomy" id="1263415"/>
    <lineage>
        <taxon>Eukaryota</taxon>
        <taxon>Fungi</taxon>
        <taxon>Dikarya</taxon>
        <taxon>Ascomycota</taxon>
        <taxon>Pezizomycotina</taxon>
        <taxon>Eurotiomycetes</taxon>
        <taxon>Chaetothyriomycetidae</taxon>
        <taxon>Verrucariales</taxon>
        <taxon>Verrucariaceae</taxon>
        <taxon>Endocarpon</taxon>
    </lineage>
</organism>
<protein>
    <submittedName>
        <fullName evidence="1">Uncharacterized protein</fullName>
    </submittedName>
</protein>
<keyword evidence="2" id="KW-1185">Reference proteome</keyword>
<evidence type="ECO:0000313" key="1">
    <source>
        <dbReference type="EMBL" id="ERF68528.1"/>
    </source>
</evidence>